<name>A0A5B7G8R4_PORTR</name>
<evidence type="ECO:0000256" key="1">
    <source>
        <dbReference type="SAM" id="MobiDB-lite"/>
    </source>
</evidence>
<keyword evidence="3" id="KW-1185">Reference proteome</keyword>
<feature type="region of interest" description="Disordered" evidence="1">
    <location>
        <begin position="86"/>
        <end position="107"/>
    </location>
</feature>
<organism evidence="2 3">
    <name type="scientific">Portunus trituberculatus</name>
    <name type="common">Swimming crab</name>
    <name type="synonym">Neptunus trituberculatus</name>
    <dbReference type="NCBI Taxonomy" id="210409"/>
    <lineage>
        <taxon>Eukaryota</taxon>
        <taxon>Metazoa</taxon>
        <taxon>Ecdysozoa</taxon>
        <taxon>Arthropoda</taxon>
        <taxon>Crustacea</taxon>
        <taxon>Multicrustacea</taxon>
        <taxon>Malacostraca</taxon>
        <taxon>Eumalacostraca</taxon>
        <taxon>Eucarida</taxon>
        <taxon>Decapoda</taxon>
        <taxon>Pleocyemata</taxon>
        <taxon>Brachyura</taxon>
        <taxon>Eubrachyura</taxon>
        <taxon>Portunoidea</taxon>
        <taxon>Portunidae</taxon>
        <taxon>Portuninae</taxon>
        <taxon>Portunus</taxon>
    </lineage>
</organism>
<feature type="region of interest" description="Disordered" evidence="1">
    <location>
        <begin position="1"/>
        <end position="27"/>
    </location>
</feature>
<reference evidence="2 3" key="1">
    <citation type="submission" date="2019-05" db="EMBL/GenBank/DDBJ databases">
        <title>Another draft genome of Portunus trituberculatus and its Hox gene families provides insights of decapod evolution.</title>
        <authorList>
            <person name="Jeong J.-H."/>
            <person name="Song I."/>
            <person name="Kim S."/>
            <person name="Choi T."/>
            <person name="Kim D."/>
            <person name="Ryu S."/>
            <person name="Kim W."/>
        </authorList>
    </citation>
    <scope>NUCLEOTIDE SEQUENCE [LARGE SCALE GENOMIC DNA]</scope>
    <source>
        <tissue evidence="2">Muscle</tissue>
    </source>
</reference>
<dbReference type="Proteomes" id="UP000324222">
    <property type="component" value="Unassembled WGS sequence"/>
</dbReference>
<proteinExistence type="predicted"/>
<evidence type="ECO:0000313" key="3">
    <source>
        <dbReference type="Proteomes" id="UP000324222"/>
    </source>
</evidence>
<feature type="compositionally biased region" description="Polar residues" evidence="1">
    <location>
        <begin position="7"/>
        <end position="16"/>
    </location>
</feature>
<dbReference type="EMBL" id="VSRR010011937">
    <property type="protein sequence ID" value="MPC53856.1"/>
    <property type="molecule type" value="Genomic_DNA"/>
</dbReference>
<protein>
    <submittedName>
        <fullName evidence="2">Uncharacterized protein</fullName>
    </submittedName>
</protein>
<dbReference type="AlphaFoldDB" id="A0A5B7G8R4"/>
<comment type="caution">
    <text evidence="2">The sequence shown here is derived from an EMBL/GenBank/DDBJ whole genome shotgun (WGS) entry which is preliminary data.</text>
</comment>
<evidence type="ECO:0000313" key="2">
    <source>
        <dbReference type="EMBL" id="MPC53856.1"/>
    </source>
</evidence>
<sequence>MIGKPIGSTTTKSQQGLPGRVTEEQSGLLTEAYRQERFINDNDMKLSVEVAKNDGPKNGSISERWDISDLDSHVMNPLCLPTLAKHQQDTNTPHEGGNSECCTGNTS</sequence>
<gene>
    <name evidence="2" type="ORF">E2C01_047759</name>
</gene>
<accession>A0A5B7G8R4</accession>